<gene>
    <name evidence="6" type="primary">LOC112689477</name>
</gene>
<keyword evidence="5" id="KW-1185">Reference proteome</keyword>
<dbReference type="Pfam" id="PF00578">
    <property type="entry name" value="AhpC-TSA"/>
    <property type="match status" value="1"/>
</dbReference>
<dbReference type="AlphaFoldDB" id="A0A8B8G818"/>
<dbReference type="SMART" id="SM00248">
    <property type="entry name" value="ANK"/>
    <property type="match status" value="7"/>
</dbReference>
<name>A0A8B8G818_9HEMI</name>
<dbReference type="GO" id="GO:0016209">
    <property type="term" value="F:antioxidant activity"/>
    <property type="evidence" value="ECO:0007669"/>
    <property type="project" value="InterPro"/>
</dbReference>
<dbReference type="PANTHER" id="PTHR24173">
    <property type="entry name" value="ANKYRIN REPEAT CONTAINING"/>
    <property type="match status" value="1"/>
</dbReference>
<evidence type="ECO:0000256" key="2">
    <source>
        <dbReference type="ARBA" id="ARBA00023043"/>
    </source>
</evidence>
<dbReference type="SUPFAM" id="SSF52833">
    <property type="entry name" value="Thioredoxin-like"/>
    <property type="match status" value="1"/>
</dbReference>
<evidence type="ECO:0000256" key="1">
    <source>
        <dbReference type="ARBA" id="ARBA00022737"/>
    </source>
</evidence>
<dbReference type="PRINTS" id="PR01415">
    <property type="entry name" value="ANKYRIN"/>
</dbReference>
<feature type="repeat" description="ANK" evidence="3">
    <location>
        <begin position="376"/>
        <end position="408"/>
    </location>
</feature>
<dbReference type="PROSITE" id="PS50297">
    <property type="entry name" value="ANK_REP_REGION"/>
    <property type="match status" value="5"/>
</dbReference>
<keyword evidence="1" id="KW-0677">Repeat</keyword>
<dbReference type="PROSITE" id="PS50088">
    <property type="entry name" value="ANK_REPEAT"/>
    <property type="match status" value="5"/>
</dbReference>
<organism evidence="5 6">
    <name type="scientific">Sipha flava</name>
    <name type="common">yellow sugarcane aphid</name>
    <dbReference type="NCBI Taxonomy" id="143950"/>
    <lineage>
        <taxon>Eukaryota</taxon>
        <taxon>Metazoa</taxon>
        <taxon>Ecdysozoa</taxon>
        <taxon>Arthropoda</taxon>
        <taxon>Hexapoda</taxon>
        <taxon>Insecta</taxon>
        <taxon>Pterygota</taxon>
        <taxon>Neoptera</taxon>
        <taxon>Paraneoptera</taxon>
        <taxon>Hemiptera</taxon>
        <taxon>Sternorrhyncha</taxon>
        <taxon>Aphidomorpha</taxon>
        <taxon>Aphidoidea</taxon>
        <taxon>Aphididae</taxon>
        <taxon>Sipha</taxon>
    </lineage>
</organism>
<feature type="repeat" description="ANK" evidence="3">
    <location>
        <begin position="343"/>
        <end position="375"/>
    </location>
</feature>
<dbReference type="CDD" id="cd03017">
    <property type="entry name" value="PRX_BCP"/>
    <property type="match status" value="1"/>
</dbReference>
<dbReference type="GO" id="GO:0016491">
    <property type="term" value="F:oxidoreductase activity"/>
    <property type="evidence" value="ECO:0007669"/>
    <property type="project" value="InterPro"/>
</dbReference>
<dbReference type="InterPro" id="IPR000866">
    <property type="entry name" value="AhpC/TSA"/>
</dbReference>
<dbReference type="OrthoDB" id="6485221at2759"/>
<dbReference type="GeneID" id="112689477"/>
<dbReference type="InterPro" id="IPR002110">
    <property type="entry name" value="Ankyrin_rpt"/>
</dbReference>
<dbReference type="InterPro" id="IPR036249">
    <property type="entry name" value="Thioredoxin-like_sf"/>
</dbReference>
<evidence type="ECO:0000313" key="6">
    <source>
        <dbReference type="RefSeq" id="XP_025418992.1"/>
    </source>
</evidence>
<dbReference type="Pfam" id="PF12796">
    <property type="entry name" value="Ank_2"/>
    <property type="match status" value="3"/>
</dbReference>
<dbReference type="PANTHER" id="PTHR24173:SF74">
    <property type="entry name" value="ANKYRIN REPEAT DOMAIN-CONTAINING PROTEIN 16"/>
    <property type="match status" value="1"/>
</dbReference>
<protein>
    <submittedName>
        <fullName evidence="6">Uncharacterized protein LOC112689477</fullName>
    </submittedName>
</protein>
<dbReference type="Gene3D" id="1.25.40.20">
    <property type="entry name" value="Ankyrin repeat-containing domain"/>
    <property type="match status" value="3"/>
</dbReference>
<evidence type="ECO:0000313" key="5">
    <source>
        <dbReference type="Proteomes" id="UP000694846"/>
    </source>
</evidence>
<accession>A0A8B8G818</accession>
<reference evidence="6" key="1">
    <citation type="submission" date="2025-08" db="UniProtKB">
        <authorList>
            <consortium name="RefSeq"/>
        </authorList>
    </citation>
    <scope>IDENTIFICATION</scope>
    <source>
        <tissue evidence="6">Whole body</tissue>
    </source>
</reference>
<evidence type="ECO:0000259" key="4">
    <source>
        <dbReference type="Pfam" id="PF00578"/>
    </source>
</evidence>
<feature type="repeat" description="ANK" evidence="3">
    <location>
        <begin position="276"/>
        <end position="308"/>
    </location>
</feature>
<dbReference type="InterPro" id="IPR036770">
    <property type="entry name" value="Ankyrin_rpt-contain_sf"/>
</dbReference>
<feature type="domain" description="Alkyl hydroperoxide reductase subunit C/ Thiol specific antioxidant" evidence="4">
    <location>
        <begin position="2"/>
        <end position="87"/>
    </location>
</feature>
<keyword evidence="2 3" id="KW-0040">ANK repeat</keyword>
<dbReference type="Proteomes" id="UP000694846">
    <property type="component" value="Unplaced"/>
</dbReference>
<sequence length="502" mass="55847">MEAKGFRDRIDDFSSLDTVIIGVSKDSVKCHANFKAKYSLPFYLVSDENAEILKKYYVWVEKSMFGKKYMGIERTTFLIDKKGKIVKIWQNVKWRELLITVNDSDGLNEVNVIEKIKEILKAEHQDVYEEWENNQFDVNYLFYVVYDNDLRSERVEKYTLLHLATRNNLENLLDALLKAKGAAISNSEKIIGILLKSGKMNVNAQSCGGYTALHIAICYQSWKAMDVLLKEKEIKSNTEDKDGRTPLHSAISGNCDRAVLKKLIKAGAGIDAKNNDGQTPLHLAAKNCNIDTIEALIDEGANINEKDNNGQTPLHLAILHCFCYSTVKTLVKKGADIDAKNNDGQTPLHLAARGGKIDTVLTLINKGANINKKDNNGQTPSHLAAKHNKTCTMKILINKGANIHVEDNNSHTPLWHANGNVKGILIASNNKQEDKKVVLKTAALSALVVAMASAVGHAAYGISIPNVQMQDPILEKNSNSPRYYGENFKEATQEHQQSSQTL</sequence>
<dbReference type="Gene3D" id="3.40.30.10">
    <property type="entry name" value="Glutaredoxin"/>
    <property type="match status" value="1"/>
</dbReference>
<feature type="repeat" description="ANK" evidence="3">
    <location>
        <begin position="309"/>
        <end position="342"/>
    </location>
</feature>
<dbReference type="SUPFAM" id="SSF48403">
    <property type="entry name" value="Ankyrin repeat"/>
    <property type="match status" value="1"/>
</dbReference>
<dbReference type="RefSeq" id="XP_025418992.1">
    <property type="nucleotide sequence ID" value="XM_025563207.1"/>
</dbReference>
<evidence type="ECO:0000256" key="3">
    <source>
        <dbReference type="PROSITE-ProRule" id="PRU00023"/>
    </source>
</evidence>
<proteinExistence type="predicted"/>
<feature type="repeat" description="ANK" evidence="3">
    <location>
        <begin position="242"/>
        <end position="275"/>
    </location>
</feature>